<keyword evidence="1" id="KW-0677">Repeat</keyword>
<dbReference type="Proteomes" id="UP000541444">
    <property type="component" value="Unassembled WGS sequence"/>
</dbReference>
<dbReference type="EMBL" id="JACGCM010002328">
    <property type="protein sequence ID" value="KAF6141352.1"/>
    <property type="molecule type" value="Genomic_DNA"/>
</dbReference>
<dbReference type="Gene3D" id="1.25.40.10">
    <property type="entry name" value="Tetratricopeptide repeat domain"/>
    <property type="match status" value="1"/>
</dbReference>
<gene>
    <name evidence="2" type="ORF">GIB67_008529</name>
</gene>
<name>A0A7J7LFK1_9MAGN</name>
<dbReference type="InterPro" id="IPR002885">
    <property type="entry name" value="PPR_rpt"/>
</dbReference>
<evidence type="ECO:0000313" key="3">
    <source>
        <dbReference type="Proteomes" id="UP000541444"/>
    </source>
</evidence>
<dbReference type="InterPro" id="IPR046960">
    <property type="entry name" value="PPR_At4g14850-like_plant"/>
</dbReference>
<evidence type="ECO:0000256" key="1">
    <source>
        <dbReference type="ARBA" id="ARBA00022737"/>
    </source>
</evidence>
<organism evidence="2 3">
    <name type="scientific">Kingdonia uniflora</name>
    <dbReference type="NCBI Taxonomy" id="39325"/>
    <lineage>
        <taxon>Eukaryota</taxon>
        <taxon>Viridiplantae</taxon>
        <taxon>Streptophyta</taxon>
        <taxon>Embryophyta</taxon>
        <taxon>Tracheophyta</taxon>
        <taxon>Spermatophyta</taxon>
        <taxon>Magnoliopsida</taxon>
        <taxon>Ranunculales</taxon>
        <taxon>Circaeasteraceae</taxon>
        <taxon>Kingdonia</taxon>
    </lineage>
</organism>
<evidence type="ECO:0008006" key="4">
    <source>
        <dbReference type="Google" id="ProtNLM"/>
    </source>
</evidence>
<accession>A0A7J7LFK1</accession>
<dbReference type="Pfam" id="PF01535">
    <property type="entry name" value="PPR"/>
    <property type="match status" value="1"/>
</dbReference>
<dbReference type="InterPro" id="IPR011990">
    <property type="entry name" value="TPR-like_helical_dom_sf"/>
</dbReference>
<reference evidence="2 3" key="1">
    <citation type="journal article" date="2020" name="IScience">
        <title>Genome Sequencing of the Endangered Kingdonia uniflora (Circaeasteraceae, Ranunculales) Reveals Potential Mechanisms of Evolutionary Specialization.</title>
        <authorList>
            <person name="Sun Y."/>
            <person name="Deng T."/>
            <person name="Zhang A."/>
            <person name="Moore M.J."/>
            <person name="Landis J.B."/>
            <person name="Lin N."/>
            <person name="Zhang H."/>
            <person name="Zhang X."/>
            <person name="Huang J."/>
            <person name="Zhang X."/>
            <person name="Sun H."/>
            <person name="Wang H."/>
        </authorList>
    </citation>
    <scope>NUCLEOTIDE SEQUENCE [LARGE SCALE GENOMIC DNA]</scope>
    <source>
        <strain evidence="2">TB1705</strain>
        <tissue evidence="2">Leaf</tissue>
    </source>
</reference>
<dbReference type="PANTHER" id="PTHR47926">
    <property type="entry name" value="PENTATRICOPEPTIDE REPEAT-CONTAINING PROTEIN"/>
    <property type="match status" value="1"/>
</dbReference>
<evidence type="ECO:0000313" key="2">
    <source>
        <dbReference type="EMBL" id="KAF6141352.1"/>
    </source>
</evidence>
<sequence length="168" mass="18446">MEHNKGLCKNELEHEAMMHFIFMLRTCDRPNEVTITTIVTACQSTREIKQVHALLISLGFESENSIVNSLVTMYSKSGDVTDAWVAFENLKTKDVVSCFGAGSKPDDITFVGVISACSHAGLLEKGHVKEAKRVVSQMPQDEHDRAILGELLGVCKLHGSVEMANQIG</sequence>
<comment type="caution">
    <text evidence="2">The sequence shown here is derived from an EMBL/GenBank/DDBJ whole genome shotgun (WGS) entry which is preliminary data.</text>
</comment>
<dbReference type="PANTHER" id="PTHR47926:SF380">
    <property type="entry name" value="PENTATRICOPEPTIDE REPEAT-CONTAINING PROTEIN"/>
    <property type="match status" value="1"/>
</dbReference>
<dbReference type="AlphaFoldDB" id="A0A7J7LFK1"/>
<proteinExistence type="predicted"/>
<dbReference type="OrthoDB" id="185373at2759"/>
<keyword evidence="3" id="KW-1185">Reference proteome</keyword>
<protein>
    <recommendedName>
        <fullName evidence="4">Pentatricopeptide repeat-containing protein</fullName>
    </recommendedName>
</protein>
<dbReference type="GO" id="GO:0003723">
    <property type="term" value="F:RNA binding"/>
    <property type="evidence" value="ECO:0007669"/>
    <property type="project" value="InterPro"/>
</dbReference>
<dbReference type="GO" id="GO:0009451">
    <property type="term" value="P:RNA modification"/>
    <property type="evidence" value="ECO:0007669"/>
    <property type="project" value="InterPro"/>
</dbReference>